<evidence type="ECO:0000313" key="1">
    <source>
        <dbReference type="EMBL" id="KAI4822995.1"/>
    </source>
</evidence>
<protein>
    <submittedName>
        <fullName evidence="1">Uncharacterized protein</fullName>
    </submittedName>
</protein>
<dbReference type="EMBL" id="CM043792">
    <property type="protein sequence ID" value="KAI4822995.1"/>
    <property type="molecule type" value="Genomic_DNA"/>
</dbReference>
<evidence type="ECO:0000313" key="2">
    <source>
        <dbReference type="Proteomes" id="UP001057452"/>
    </source>
</evidence>
<comment type="caution">
    <text evidence="1">The sequence shown here is derived from an EMBL/GenBank/DDBJ whole genome shotgun (WGS) entry which is preliminary data.</text>
</comment>
<accession>A0ACB9X8V3</accession>
<dbReference type="Proteomes" id="UP001057452">
    <property type="component" value="Chromosome 8"/>
</dbReference>
<keyword evidence="2" id="KW-1185">Reference proteome</keyword>
<sequence length="150" mass="16230">MSTMSDLHIDIQDIVSQLLREDKEKQQKQPMTAPAPPATPPNWSIWPGAPYAQQPHYSAPRGGGPRGGYRGRGSPGHENCFHCGAQDYLARQCTLPSRGGSQGPQGYHGSGYRGQGGPRRGSFGSGRGQPPHANQMPASTWTPVDRWDPD</sequence>
<reference evidence="1" key="1">
    <citation type="submission" date="2022-05" db="EMBL/GenBank/DDBJ databases">
        <title>Chromosome-level genome of Chaenocephalus aceratus.</title>
        <authorList>
            <person name="Park H."/>
        </authorList>
    </citation>
    <scope>NUCLEOTIDE SEQUENCE</scope>
    <source>
        <strain evidence="1">KU_202001</strain>
    </source>
</reference>
<name>A0ACB9X8V3_CHAAC</name>
<gene>
    <name evidence="1" type="ORF">KUCAC02_008510</name>
</gene>
<organism evidence="1 2">
    <name type="scientific">Chaenocephalus aceratus</name>
    <name type="common">Blackfin icefish</name>
    <name type="synonym">Chaenichthys aceratus</name>
    <dbReference type="NCBI Taxonomy" id="36190"/>
    <lineage>
        <taxon>Eukaryota</taxon>
        <taxon>Metazoa</taxon>
        <taxon>Chordata</taxon>
        <taxon>Craniata</taxon>
        <taxon>Vertebrata</taxon>
        <taxon>Euteleostomi</taxon>
        <taxon>Actinopterygii</taxon>
        <taxon>Neopterygii</taxon>
        <taxon>Teleostei</taxon>
        <taxon>Neoteleostei</taxon>
        <taxon>Acanthomorphata</taxon>
        <taxon>Eupercaria</taxon>
        <taxon>Perciformes</taxon>
        <taxon>Notothenioidei</taxon>
        <taxon>Channichthyidae</taxon>
        <taxon>Chaenocephalus</taxon>
    </lineage>
</organism>
<proteinExistence type="predicted"/>